<dbReference type="Proteomes" id="UP001054945">
    <property type="component" value="Unassembled WGS sequence"/>
</dbReference>
<protein>
    <submittedName>
        <fullName evidence="1">Uncharacterized protein</fullName>
    </submittedName>
</protein>
<sequence>MRVLQVRNDQPHSALTSCIPVLISPKVTIYKSWWRALAKATVEKRSPSGCQLANWMLVYSRGTEGHFMQIISVDLPVMGLSTTESFQIEIGVPTNPHRQTR</sequence>
<name>A0AAV4VIH0_CAEEX</name>
<keyword evidence="2" id="KW-1185">Reference proteome</keyword>
<reference evidence="1 2" key="1">
    <citation type="submission" date="2021-06" db="EMBL/GenBank/DDBJ databases">
        <title>Caerostris extrusa draft genome.</title>
        <authorList>
            <person name="Kono N."/>
            <person name="Arakawa K."/>
        </authorList>
    </citation>
    <scope>NUCLEOTIDE SEQUENCE [LARGE SCALE GENOMIC DNA]</scope>
</reference>
<dbReference type="AlphaFoldDB" id="A0AAV4VIH0"/>
<gene>
    <name evidence="1" type="ORF">CEXT_379591</name>
</gene>
<dbReference type="EMBL" id="BPLR01014528">
    <property type="protein sequence ID" value="GIY69409.1"/>
    <property type="molecule type" value="Genomic_DNA"/>
</dbReference>
<evidence type="ECO:0000313" key="1">
    <source>
        <dbReference type="EMBL" id="GIY69409.1"/>
    </source>
</evidence>
<accession>A0AAV4VIH0</accession>
<comment type="caution">
    <text evidence="1">The sequence shown here is derived from an EMBL/GenBank/DDBJ whole genome shotgun (WGS) entry which is preliminary data.</text>
</comment>
<evidence type="ECO:0000313" key="2">
    <source>
        <dbReference type="Proteomes" id="UP001054945"/>
    </source>
</evidence>
<organism evidence="1 2">
    <name type="scientific">Caerostris extrusa</name>
    <name type="common">Bark spider</name>
    <name type="synonym">Caerostris bankana</name>
    <dbReference type="NCBI Taxonomy" id="172846"/>
    <lineage>
        <taxon>Eukaryota</taxon>
        <taxon>Metazoa</taxon>
        <taxon>Ecdysozoa</taxon>
        <taxon>Arthropoda</taxon>
        <taxon>Chelicerata</taxon>
        <taxon>Arachnida</taxon>
        <taxon>Araneae</taxon>
        <taxon>Araneomorphae</taxon>
        <taxon>Entelegynae</taxon>
        <taxon>Araneoidea</taxon>
        <taxon>Araneidae</taxon>
        <taxon>Caerostris</taxon>
    </lineage>
</organism>
<proteinExistence type="predicted"/>